<evidence type="ECO:0000256" key="3">
    <source>
        <dbReference type="ARBA" id="ARBA00004968"/>
    </source>
</evidence>
<dbReference type="GO" id="GO:0006145">
    <property type="term" value="P:purine nucleobase catabolic process"/>
    <property type="evidence" value="ECO:0007669"/>
    <property type="project" value="TreeGrafter"/>
</dbReference>
<dbReference type="InterPro" id="IPR011059">
    <property type="entry name" value="Metal-dep_hydrolase_composite"/>
</dbReference>
<evidence type="ECO:0000256" key="7">
    <source>
        <dbReference type="ARBA" id="ARBA00022723"/>
    </source>
</evidence>
<dbReference type="SUPFAM" id="SSF51338">
    <property type="entry name" value="Composite domain of metallo-dependent hydrolases"/>
    <property type="match status" value="1"/>
</dbReference>
<dbReference type="EC" id="3.5.2.5" evidence="6"/>
<dbReference type="Proteomes" id="UP000245956">
    <property type="component" value="Unassembled WGS sequence"/>
</dbReference>
<dbReference type="InterPro" id="IPR050138">
    <property type="entry name" value="DHOase/Allantoinase_Hydrolase"/>
</dbReference>
<dbReference type="PROSITE" id="PS00482">
    <property type="entry name" value="DIHYDROOROTASE_1"/>
    <property type="match status" value="1"/>
</dbReference>
<evidence type="ECO:0000256" key="9">
    <source>
        <dbReference type="ARBA" id="ARBA00022833"/>
    </source>
</evidence>
<comment type="cofactor">
    <cofactor evidence="2">
        <name>Zn(2+)</name>
        <dbReference type="ChEBI" id="CHEBI:29105"/>
    </cofactor>
</comment>
<reference evidence="12 13" key="1">
    <citation type="journal article" date="2016" name="Front. Microbiol.">
        <title>Genome and transcriptome sequences reveal the specific parasitism of the nematophagous Purpureocillium lilacinum 36-1.</title>
        <authorList>
            <person name="Xie J."/>
            <person name="Li S."/>
            <person name="Mo C."/>
            <person name="Xiao X."/>
            <person name="Peng D."/>
            <person name="Wang G."/>
            <person name="Xiao Y."/>
        </authorList>
    </citation>
    <scope>NUCLEOTIDE SEQUENCE [LARGE SCALE GENOMIC DNA]</scope>
    <source>
        <strain evidence="12 13">36-1</strain>
    </source>
</reference>
<dbReference type="EMBL" id="LCWV01000006">
    <property type="protein sequence ID" value="PWI72290.1"/>
    <property type="molecule type" value="Genomic_DNA"/>
</dbReference>
<evidence type="ECO:0000256" key="5">
    <source>
        <dbReference type="ARBA" id="ARBA00011881"/>
    </source>
</evidence>
<evidence type="ECO:0000259" key="11">
    <source>
        <dbReference type="Pfam" id="PF01979"/>
    </source>
</evidence>
<dbReference type="AlphaFoldDB" id="A0A2U3ECV5"/>
<dbReference type="InterPro" id="IPR002195">
    <property type="entry name" value="Dihydroorotase_CS"/>
</dbReference>
<dbReference type="FunFam" id="3.20.20.140:FF:000032">
    <property type="entry name" value="Allantoinase Dal1"/>
    <property type="match status" value="1"/>
</dbReference>
<feature type="domain" description="Amidohydrolase-related" evidence="11">
    <location>
        <begin position="342"/>
        <end position="769"/>
    </location>
</feature>
<feature type="region of interest" description="Disordered" evidence="10">
    <location>
        <begin position="480"/>
        <end position="500"/>
    </location>
</feature>
<keyword evidence="7" id="KW-0479">Metal-binding</keyword>
<evidence type="ECO:0000313" key="13">
    <source>
        <dbReference type="Proteomes" id="UP000245956"/>
    </source>
</evidence>
<dbReference type="Gene3D" id="3.20.20.140">
    <property type="entry name" value="Metal-dependent hydrolases"/>
    <property type="match status" value="1"/>
</dbReference>
<evidence type="ECO:0000256" key="6">
    <source>
        <dbReference type="ARBA" id="ARBA00012863"/>
    </source>
</evidence>
<name>A0A2U3ECV5_PURLI</name>
<feature type="region of interest" description="Disordered" evidence="10">
    <location>
        <begin position="635"/>
        <end position="655"/>
    </location>
</feature>
<dbReference type="GO" id="GO:0046872">
    <property type="term" value="F:metal ion binding"/>
    <property type="evidence" value="ECO:0007669"/>
    <property type="project" value="UniProtKB-KW"/>
</dbReference>
<dbReference type="GO" id="GO:0005737">
    <property type="term" value="C:cytoplasm"/>
    <property type="evidence" value="ECO:0007669"/>
    <property type="project" value="TreeGrafter"/>
</dbReference>
<comment type="similarity">
    <text evidence="4">Belongs to the metallo-dependent hydrolases superfamily. Allantoinase family.</text>
</comment>
<comment type="subunit">
    <text evidence="5">Homotetramer.</text>
</comment>
<proteinExistence type="inferred from homology"/>
<accession>A0A2U3ECV5</accession>
<feature type="compositionally biased region" description="Low complexity" evidence="10">
    <location>
        <begin position="481"/>
        <end position="493"/>
    </location>
</feature>
<evidence type="ECO:0000256" key="8">
    <source>
        <dbReference type="ARBA" id="ARBA00022801"/>
    </source>
</evidence>
<dbReference type="GO" id="GO:0004038">
    <property type="term" value="F:allantoinase activity"/>
    <property type="evidence" value="ECO:0007669"/>
    <property type="project" value="UniProtKB-EC"/>
</dbReference>
<organism evidence="12 13">
    <name type="scientific">Purpureocillium lilacinum</name>
    <name type="common">Paecilomyces lilacinus</name>
    <dbReference type="NCBI Taxonomy" id="33203"/>
    <lineage>
        <taxon>Eukaryota</taxon>
        <taxon>Fungi</taxon>
        <taxon>Dikarya</taxon>
        <taxon>Ascomycota</taxon>
        <taxon>Pezizomycotina</taxon>
        <taxon>Sordariomycetes</taxon>
        <taxon>Hypocreomycetidae</taxon>
        <taxon>Hypocreales</taxon>
        <taxon>Ophiocordycipitaceae</taxon>
        <taxon>Purpureocillium</taxon>
    </lineage>
</organism>
<sequence length="797" mass="84924">MPCPACCKTPARARPRAPPSSTTVTTANRLADTAREINHGGPWAGAWGAVRCGAMPSIDVALGRAIYLRTWPGSRRPSRACTRRELPRDGGGAPVEMPAITYLIHRNASHPATAAAHGIWPGPGGLHRSGRAPRGWLSLTHSLTLRHSSGSPLRRNSPRGTKQSWGSFAFPTPENWNQKARPGAGRQPPPNPSGGGETPISSRQPSPRPSGWWRLRSPSLFRAYLETRINLPLASRNLSSATRSLARGRRDPLCTAPHRTVSRATMTAPNGVSADAGASPPLTVLVSSRAVLTLPDNSLVVSPASIAISPATGKIVSVAPEVLPASSFPAGSAYVDHSPRLLLPGLVDAHVHLNEPGRTEWEGFWTGTRAAASGGVTTVVDMPLNAIPPTTTVANFNEKLRASRGQCWVDVGFYGGVIPGNAEDLRPLVDAGVRGFKGFLIESGVDEFPAVSSKDVALAMEALKDSATTLMFHAEMVPAETNGTTNGTNGTNGHTKQPEDQTAYQTFLDSRPPSYETTAVEEILSLAHIAPSLPLHIVHLSATQCIPLLRAARARGVNITAETCFHYLGLSAEEIARGDTRHKCCPPIREGRNRDGLWEELVAADSCIRTVVSDHSPCTPELKLLPEHLCGGDDKKTVAASSQPQQQNGNKANGSGGDFMAAWGGISSVGLGLPILHTASRQRIKAGGAGAAPSLTDIVRLCCQATAEQVGLAHRKGALAAGMDADVCVFDDAEAWTFTQGDMRWKNRCSPWEGREFVGRVRETWLRGRKVFELDAGRGGFVVDAPFGESITERRTR</sequence>
<comment type="pathway">
    <text evidence="3">Nitrogen metabolism; (S)-allantoin degradation; allantoate from (S)-allantoin: step 1/1.</text>
</comment>
<evidence type="ECO:0000256" key="10">
    <source>
        <dbReference type="SAM" id="MobiDB-lite"/>
    </source>
</evidence>
<evidence type="ECO:0000256" key="4">
    <source>
        <dbReference type="ARBA" id="ARBA00010368"/>
    </source>
</evidence>
<gene>
    <name evidence="12" type="ORF">PCL_10913</name>
</gene>
<dbReference type="PANTHER" id="PTHR43668:SF2">
    <property type="entry name" value="ALLANTOINASE"/>
    <property type="match status" value="1"/>
</dbReference>
<dbReference type="PANTHER" id="PTHR43668">
    <property type="entry name" value="ALLANTOINASE"/>
    <property type="match status" value="1"/>
</dbReference>
<comment type="catalytic activity">
    <reaction evidence="1">
        <text>(S)-allantoin + H2O = allantoate + H(+)</text>
        <dbReference type="Rhea" id="RHEA:17029"/>
        <dbReference type="ChEBI" id="CHEBI:15377"/>
        <dbReference type="ChEBI" id="CHEBI:15378"/>
        <dbReference type="ChEBI" id="CHEBI:15678"/>
        <dbReference type="ChEBI" id="CHEBI:17536"/>
        <dbReference type="EC" id="3.5.2.5"/>
    </reaction>
</comment>
<keyword evidence="9" id="KW-0862">Zinc</keyword>
<protein>
    <recommendedName>
        <fullName evidence="6">allantoinase</fullName>
        <ecNumber evidence="6">3.5.2.5</ecNumber>
    </recommendedName>
</protein>
<dbReference type="SUPFAM" id="SSF51556">
    <property type="entry name" value="Metallo-dependent hydrolases"/>
    <property type="match status" value="1"/>
</dbReference>
<evidence type="ECO:0000313" key="12">
    <source>
        <dbReference type="EMBL" id="PWI72290.1"/>
    </source>
</evidence>
<evidence type="ECO:0000256" key="2">
    <source>
        <dbReference type="ARBA" id="ARBA00001947"/>
    </source>
</evidence>
<dbReference type="Pfam" id="PF01979">
    <property type="entry name" value="Amidohydro_1"/>
    <property type="match status" value="1"/>
</dbReference>
<comment type="caution">
    <text evidence="12">The sequence shown here is derived from an EMBL/GenBank/DDBJ whole genome shotgun (WGS) entry which is preliminary data.</text>
</comment>
<dbReference type="InterPro" id="IPR032466">
    <property type="entry name" value="Metal_Hydrolase"/>
</dbReference>
<feature type="compositionally biased region" description="Polar residues" evidence="10">
    <location>
        <begin position="639"/>
        <end position="653"/>
    </location>
</feature>
<feature type="region of interest" description="Disordered" evidence="10">
    <location>
        <begin position="146"/>
        <end position="212"/>
    </location>
</feature>
<keyword evidence="8" id="KW-0378">Hydrolase</keyword>
<evidence type="ECO:0000256" key="1">
    <source>
        <dbReference type="ARBA" id="ARBA00001756"/>
    </source>
</evidence>
<dbReference type="InterPro" id="IPR006680">
    <property type="entry name" value="Amidohydro-rel"/>
</dbReference>